<evidence type="ECO:0000259" key="2">
    <source>
        <dbReference type="PROSITE" id="PS50097"/>
    </source>
</evidence>
<evidence type="ECO:0000313" key="4">
    <source>
        <dbReference type="Proteomes" id="UP000032180"/>
    </source>
</evidence>
<dbReference type="InterPro" id="IPR000210">
    <property type="entry name" value="BTB/POZ_dom"/>
</dbReference>
<dbReference type="SMART" id="SM00225">
    <property type="entry name" value="BTB"/>
    <property type="match status" value="1"/>
</dbReference>
<dbReference type="PANTHER" id="PTHR26379:SF238">
    <property type="entry name" value="OS08G0523100 PROTEIN"/>
    <property type="match status" value="1"/>
</dbReference>
<dbReference type="Gene3D" id="3.30.710.10">
    <property type="entry name" value="Potassium Channel Kv1.1, Chain A"/>
    <property type="match status" value="1"/>
</dbReference>
<dbReference type="InterPro" id="IPR045005">
    <property type="entry name" value="BPM1-6"/>
</dbReference>
<dbReference type="Gramene" id="LPERR08G17750.1">
    <property type="protein sequence ID" value="LPERR08G17750.1"/>
    <property type="gene ID" value="LPERR08G17750"/>
</dbReference>
<dbReference type="GO" id="GO:0016567">
    <property type="term" value="P:protein ubiquitination"/>
    <property type="evidence" value="ECO:0007669"/>
    <property type="project" value="InterPro"/>
</dbReference>
<reference evidence="3" key="3">
    <citation type="submission" date="2015-04" db="UniProtKB">
        <authorList>
            <consortium name="EnsemblPlants"/>
        </authorList>
    </citation>
    <scope>IDENTIFICATION</scope>
</reference>
<dbReference type="HOGENOM" id="CLU_004253_2_2_1"/>
<dbReference type="PROSITE" id="PS50097">
    <property type="entry name" value="BTB"/>
    <property type="match status" value="1"/>
</dbReference>
<dbReference type="Pfam" id="PF00651">
    <property type="entry name" value="BTB"/>
    <property type="match status" value="1"/>
</dbReference>
<name>A0A0D9X9Y1_9ORYZ</name>
<reference evidence="4" key="2">
    <citation type="submission" date="2013-12" db="EMBL/GenBank/DDBJ databases">
        <authorList>
            <person name="Yu Y."/>
            <person name="Lee S."/>
            <person name="de Baynast K."/>
            <person name="Wissotski M."/>
            <person name="Liu L."/>
            <person name="Talag J."/>
            <person name="Goicoechea J."/>
            <person name="Angelova A."/>
            <person name="Jetty R."/>
            <person name="Kudrna D."/>
            <person name="Golser W."/>
            <person name="Rivera L."/>
            <person name="Zhang J."/>
            <person name="Wing R."/>
        </authorList>
    </citation>
    <scope>NUCLEOTIDE SEQUENCE</scope>
</reference>
<proteinExistence type="predicted"/>
<dbReference type="SUPFAM" id="SSF54695">
    <property type="entry name" value="POZ domain"/>
    <property type="match status" value="1"/>
</dbReference>
<accession>A0A0D9X9Y1</accession>
<dbReference type="eggNOG" id="KOG1987">
    <property type="taxonomic scope" value="Eukaryota"/>
</dbReference>
<feature type="domain" description="BTB" evidence="2">
    <location>
        <begin position="100"/>
        <end position="167"/>
    </location>
</feature>
<dbReference type="Proteomes" id="UP000032180">
    <property type="component" value="Chromosome 8"/>
</dbReference>
<comment type="pathway">
    <text evidence="1">Protein modification; protein ubiquitination.</text>
</comment>
<dbReference type="EnsemblPlants" id="LPERR08G17750.1">
    <property type="protein sequence ID" value="LPERR08G17750.1"/>
    <property type="gene ID" value="LPERR08G17750"/>
</dbReference>
<sequence>MEYKVDYLQIQKAAAISGEWLPGPRISAGEHNATIMCQRHPPTVKVEYISLVLVLNEIDPKLNVIFEQISCCLMLKKIYILPSSNLGGQLGTMVNCADGSDVSFSVGGETFHAHRALLAARSPVFKAELLGDMAEATMPCITLHDIEPATFKALLHFVYTDVLQTEGNSSTNATDLLQRLLTAADRYAMDRLKLMCAQKLWESVGNGGGDARLSGEAQLPGAKEQVPQLLHGGGQLQKGSGH</sequence>
<evidence type="ECO:0000313" key="3">
    <source>
        <dbReference type="EnsemblPlants" id="LPERR08G17750.1"/>
    </source>
</evidence>
<reference evidence="3 4" key="1">
    <citation type="submission" date="2012-08" db="EMBL/GenBank/DDBJ databases">
        <title>Oryza genome evolution.</title>
        <authorList>
            <person name="Wing R.A."/>
        </authorList>
    </citation>
    <scope>NUCLEOTIDE SEQUENCE</scope>
</reference>
<dbReference type="AlphaFoldDB" id="A0A0D9X9Y1"/>
<keyword evidence="4" id="KW-1185">Reference proteome</keyword>
<protein>
    <recommendedName>
        <fullName evidence="2">BTB domain-containing protein</fullName>
    </recommendedName>
</protein>
<dbReference type="STRING" id="77586.A0A0D9X9Y1"/>
<organism evidence="3 4">
    <name type="scientific">Leersia perrieri</name>
    <dbReference type="NCBI Taxonomy" id="77586"/>
    <lineage>
        <taxon>Eukaryota</taxon>
        <taxon>Viridiplantae</taxon>
        <taxon>Streptophyta</taxon>
        <taxon>Embryophyta</taxon>
        <taxon>Tracheophyta</taxon>
        <taxon>Spermatophyta</taxon>
        <taxon>Magnoliopsida</taxon>
        <taxon>Liliopsida</taxon>
        <taxon>Poales</taxon>
        <taxon>Poaceae</taxon>
        <taxon>BOP clade</taxon>
        <taxon>Oryzoideae</taxon>
        <taxon>Oryzeae</taxon>
        <taxon>Oryzinae</taxon>
        <taxon>Leersia</taxon>
    </lineage>
</organism>
<evidence type="ECO:0000256" key="1">
    <source>
        <dbReference type="ARBA" id="ARBA00004906"/>
    </source>
</evidence>
<dbReference type="PANTHER" id="PTHR26379">
    <property type="entry name" value="BTB/POZ AND MATH DOMAIN-CONTAINING PROTEIN 1"/>
    <property type="match status" value="1"/>
</dbReference>
<dbReference type="InterPro" id="IPR011333">
    <property type="entry name" value="SKP1/BTB/POZ_sf"/>
</dbReference>